<evidence type="ECO:0000313" key="3">
    <source>
        <dbReference type="Proteomes" id="UP000256970"/>
    </source>
</evidence>
<reference evidence="2 3" key="1">
    <citation type="submission" date="2016-10" db="EMBL/GenBank/DDBJ databases">
        <authorList>
            <person name="Cai Z."/>
        </authorList>
    </citation>
    <scope>NUCLEOTIDE SEQUENCE [LARGE SCALE GENOMIC DNA]</scope>
</reference>
<feature type="region of interest" description="Disordered" evidence="1">
    <location>
        <begin position="29"/>
        <end position="49"/>
    </location>
</feature>
<evidence type="ECO:0000256" key="1">
    <source>
        <dbReference type="SAM" id="MobiDB-lite"/>
    </source>
</evidence>
<protein>
    <submittedName>
        <fullName evidence="2">Uncharacterized protein</fullName>
    </submittedName>
</protein>
<gene>
    <name evidence="2" type="ORF">BQ4739_LOCUS10084</name>
</gene>
<feature type="compositionally biased region" description="Low complexity" evidence="1">
    <location>
        <begin position="31"/>
        <end position="49"/>
    </location>
</feature>
<sequence>MHTGPSNSEASVAGRGAILHLWRAALAEPDAAGSAQQQQQEGAITPGQQSEVPSAVDIRYFTASGASVTLKQRAASGTDVSGSHADRALSADGASVVWDQGLLAAHPTCFVFSPESPQLSLTLADWQSQAPALHRVLRLLPLSSSGVAIVNAALPGSWGPELAAASPPGSYWFFEVLLTHPDAAGEWQASTLGVAYDWASGKLSSHRYSWQKAAAPLEAPPEGLARVLLPAVTPPSRDR</sequence>
<keyword evidence="3" id="KW-1185">Reference proteome</keyword>
<dbReference type="AlphaFoldDB" id="A0A383VYB8"/>
<proteinExistence type="predicted"/>
<organism evidence="2 3">
    <name type="scientific">Tetradesmus obliquus</name>
    <name type="common">Green alga</name>
    <name type="synonym">Acutodesmus obliquus</name>
    <dbReference type="NCBI Taxonomy" id="3088"/>
    <lineage>
        <taxon>Eukaryota</taxon>
        <taxon>Viridiplantae</taxon>
        <taxon>Chlorophyta</taxon>
        <taxon>core chlorophytes</taxon>
        <taxon>Chlorophyceae</taxon>
        <taxon>CS clade</taxon>
        <taxon>Sphaeropleales</taxon>
        <taxon>Scenedesmaceae</taxon>
        <taxon>Tetradesmus</taxon>
    </lineage>
</organism>
<evidence type="ECO:0000313" key="2">
    <source>
        <dbReference type="EMBL" id="SZX69812.1"/>
    </source>
</evidence>
<dbReference type="EMBL" id="FNXT01000956">
    <property type="protein sequence ID" value="SZX69812.1"/>
    <property type="molecule type" value="Genomic_DNA"/>
</dbReference>
<name>A0A383VYB8_TETOB</name>
<accession>A0A383VYB8</accession>
<dbReference type="Proteomes" id="UP000256970">
    <property type="component" value="Unassembled WGS sequence"/>
</dbReference>